<evidence type="ECO:0000256" key="1">
    <source>
        <dbReference type="ARBA" id="ARBA00023125"/>
    </source>
</evidence>
<gene>
    <name evidence="3" type="ORF">BN159_2847</name>
</gene>
<dbReference type="PRINTS" id="PR00040">
    <property type="entry name" value="HTHMERR"/>
</dbReference>
<sequence>MRLAELSERSGVSTATIKYYLREGLLAPGHQINATTAEYDEEHLRRLRLVRAMIQVGRVPVATVREVLGHVDDDSLPRTMRLGASVWALPQVPEPDADDEFVQGARIAMEELLAKLGWSHAQSLTTLSPSFRSLVVAAAALRRIGYEWSIETLVPYARLMHQVAELDMEFMESHVTEAEKAEVAVLGVVLVEPMLRALHRLAQEEESSRRYGLE</sequence>
<evidence type="ECO:0000313" key="3">
    <source>
        <dbReference type="EMBL" id="CCK27226.1"/>
    </source>
</evidence>
<dbReference type="PROSITE" id="PS50937">
    <property type="entry name" value="HTH_MERR_2"/>
    <property type="match status" value="1"/>
</dbReference>
<dbReference type="EMBL" id="HE971709">
    <property type="protein sequence ID" value="CCK27226.1"/>
    <property type="molecule type" value="Genomic_DNA"/>
</dbReference>
<dbReference type="STRING" id="1214101.BN159_2847"/>
<evidence type="ECO:0000259" key="2">
    <source>
        <dbReference type="PROSITE" id="PS50937"/>
    </source>
</evidence>
<dbReference type="CDD" id="cd04780">
    <property type="entry name" value="HTH_MerR-like_sg5"/>
    <property type="match status" value="1"/>
</dbReference>
<dbReference type="AlphaFoldDB" id="K4QTY8"/>
<keyword evidence="4" id="KW-1185">Reference proteome</keyword>
<dbReference type="GO" id="GO:0003677">
    <property type="term" value="F:DNA binding"/>
    <property type="evidence" value="ECO:0007669"/>
    <property type="project" value="UniProtKB-KW"/>
</dbReference>
<dbReference type="RefSeq" id="WP_015657611.1">
    <property type="nucleotide sequence ID" value="NC_020504.1"/>
</dbReference>
<dbReference type="OrthoDB" id="5242095at2"/>
<dbReference type="Proteomes" id="UP000008043">
    <property type="component" value="Chromosome"/>
</dbReference>
<dbReference type="eggNOG" id="COG0789">
    <property type="taxonomic scope" value="Bacteria"/>
</dbReference>
<dbReference type="HOGENOM" id="CLU_102175_0_0_11"/>
<dbReference type="InterPro" id="IPR000551">
    <property type="entry name" value="MerR-type_HTH_dom"/>
</dbReference>
<dbReference type="PATRIC" id="fig|1214101.3.peg.2887"/>
<reference evidence="3 4" key="1">
    <citation type="journal article" date="2012" name="J. Bacteriol.">
        <title>Genome sequence of the bacterium Streptomyces davawensis JCM 4913 and heterologous production of the unique antibiotic roseoflavin.</title>
        <authorList>
            <person name="Jankowitsch F."/>
            <person name="Schwarz J."/>
            <person name="Ruckert C."/>
            <person name="Gust B."/>
            <person name="Szczepanowski R."/>
            <person name="Blom J."/>
            <person name="Pelzer S."/>
            <person name="Kalinowski J."/>
            <person name="Mack M."/>
        </authorList>
    </citation>
    <scope>NUCLEOTIDE SEQUENCE [LARGE SCALE GENOMIC DNA]</scope>
    <source>
        <strain evidence="4">DSM 101723 / JCM 4913 / KCC S-0913 / 768</strain>
    </source>
</reference>
<keyword evidence="1" id="KW-0238">DNA-binding</keyword>
<protein>
    <submittedName>
        <fullName evidence="3">Transcriptional regulator</fullName>
    </submittedName>
</protein>
<dbReference type="SUPFAM" id="SSF46955">
    <property type="entry name" value="Putative DNA-binding domain"/>
    <property type="match status" value="1"/>
</dbReference>
<dbReference type="Gene3D" id="1.10.1660.10">
    <property type="match status" value="1"/>
</dbReference>
<dbReference type="PANTHER" id="PTHR30204:SF98">
    <property type="entry name" value="HTH-TYPE TRANSCRIPTIONAL REGULATOR ADHR"/>
    <property type="match status" value="1"/>
</dbReference>
<dbReference type="Pfam" id="PF13411">
    <property type="entry name" value="MerR_1"/>
    <property type="match status" value="1"/>
</dbReference>
<organism evidence="3 4">
    <name type="scientific">Streptomyces davaonensis (strain DSM 101723 / JCM 4913 / KCC S-0913 / 768)</name>
    <dbReference type="NCBI Taxonomy" id="1214101"/>
    <lineage>
        <taxon>Bacteria</taxon>
        <taxon>Bacillati</taxon>
        <taxon>Actinomycetota</taxon>
        <taxon>Actinomycetes</taxon>
        <taxon>Kitasatosporales</taxon>
        <taxon>Streptomycetaceae</taxon>
        <taxon>Streptomyces</taxon>
    </lineage>
</organism>
<dbReference type="InterPro" id="IPR009061">
    <property type="entry name" value="DNA-bd_dom_put_sf"/>
</dbReference>
<accession>K4QTY8</accession>
<dbReference type="GO" id="GO:0003700">
    <property type="term" value="F:DNA-binding transcription factor activity"/>
    <property type="evidence" value="ECO:0007669"/>
    <property type="project" value="InterPro"/>
</dbReference>
<evidence type="ECO:0000313" key="4">
    <source>
        <dbReference type="Proteomes" id="UP000008043"/>
    </source>
</evidence>
<feature type="domain" description="HTH merR-type" evidence="2">
    <location>
        <begin position="1"/>
        <end position="70"/>
    </location>
</feature>
<name>K4QTY8_STRDJ</name>
<dbReference type="SMART" id="SM00422">
    <property type="entry name" value="HTH_MERR"/>
    <property type="match status" value="1"/>
</dbReference>
<proteinExistence type="predicted"/>
<dbReference type="PANTHER" id="PTHR30204">
    <property type="entry name" value="REDOX-CYCLING DRUG-SENSING TRANSCRIPTIONAL ACTIVATOR SOXR"/>
    <property type="match status" value="1"/>
</dbReference>
<dbReference type="InterPro" id="IPR047057">
    <property type="entry name" value="MerR_fam"/>
</dbReference>
<dbReference type="KEGG" id="sdv:BN159_2847"/>